<feature type="domain" description="HTH tetR-type" evidence="5">
    <location>
        <begin position="11"/>
        <end position="71"/>
    </location>
</feature>
<comment type="caution">
    <text evidence="6">The sequence shown here is derived from an EMBL/GenBank/DDBJ whole genome shotgun (WGS) entry which is preliminary data.</text>
</comment>
<dbReference type="Proteomes" id="UP000230842">
    <property type="component" value="Unassembled WGS sequence"/>
</dbReference>
<evidence type="ECO:0000256" key="3">
    <source>
        <dbReference type="ARBA" id="ARBA00023163"/>
    </source>
</evidence>
<evidence type="ECO:0000256" key="4">
    <source>
        <dbReference type="PROSITE-ProRule" id="PRU00335"/>
    </source>
</evidence>
<dbReference type="InterPro" id="IPR009057">
    <property type="entry name" value="Homeodomain-like_sf"/>
</dbReference>
<dbReference type="OrthoDB" id="8479950at2"/>
<evidence type="ECO:0000313" key="6">
    <source>
        <dbReference type="EMBL" id="PJJ56542.1"/>
    </source>
</evidence>
<dbReference type="PANTHER" id="PTHR30055">
    <property type="entry name" value="HTH-TYPE TRANSCRIPTIONAL REGULATOR RUTR"/>
    <property type="match status" value="1"/>
</dbReference>
<dbReference type="InterPro" id="IPR036271">
    <property type="entry name" value="Tet_transcr_reg_TetR-rel_C_sf"/>
</dbReference>
<dbReference type="RefSeq" id="WP_100414402.1">
    <property type="nucleotide sequence ID" value="NZ_PGEZ01000001.1"/>
</dbReference>
<keyword evidence="7" id="KW-1185">Reference proteome</keyword>
<dbReference type="SUPFAM" id="SSF46689">
    <property type="entry name" value="Homeodomain-like"/>
    <property type="match status" value="1"/>
</dbReference>
<keyword evidence="2 4" id="KW-0238">DNA-binding</keyword>
<dbReference type="Gene3D" id="1.10.357.10">
    <property type="entry name" value="Tetracycline Repressor, domain 2"/>
    <property type="match status" value="1"/>
</dbReference>
<keyword evidence="3" id="KW-0804">Transcription</keyword>
<dbReference type="PROSITE" id="PS50977">
    <property type="entry name" value="HTH_TETR_2"/>
    <property type="match status" value="1"/>
</dbReference>
<name>A0A2M9BF20_9ACTN</name>
<sequence>MAPSRTRLSPEERREQLLALGARLFATEPYEDVHIERVAESAEVSRGLLYHYFPTKRAFFAALLARAAEQLAHDTAPDPTATPRQQLLAGIERYLDHCAANPSAARTIHRGAASADPEVQAIIEQSTQLHEDRILEVLTGPEAPDDLLRMAVRSWLMLLRTATHAWIEAGADSAPSRDEVRDTCAGALVGALVALPDRARPARVADLLA</sequence>
<dbReference type="EMBL" id="PGEZ01000001">
    <property type="protein sequence ID" value="PJJ56542.1"/>
    <property type="molecule type" value="Genomic_DNA"/>
</dbReference>
<dbReference type="InterPro" id="IPR054129">
    <property type="entry name" value="DesT_TetR_C"/>
</dbReference>
<protein>
    <submittedName>
        <fullName evidence="6">AcrR family transcriptional regulator</fullName>
    </submittedName>
</protein>
<dbReference type="PRINTS" id="PR00455">
    <property type="entry name" value="HTHTETR"/>
</dbReference>
<evidence type="ECO:0000256" key="2">
    <source>
        <dbReference type="ARBA" id="ARBA00023125"/>
    </source>
</evidence>
<dbReference type="GO" id="GO:0003700">
    <property type="term" value="F:DNA-binding transcription factor activity"/>
    <property type="evidence" value="ECO:0007669"/>
    <property type="project" value="TreeGrafter"/>
</dbReference>
<keyword evidence="1" id="KW-0805">Transcription regulation</keyword>
<dbReference type="Pfam" id="PF00440">
    <property type="entry name" value="TetR_N"/>
    <property type="match status" value="1"/>
</dbReference>
<evidence type="ECO:0000259" key="5">
    <source>
        <dbReference type="PROSITE" id="PS50977"/>
    </source>
</evidence>
<dbReference type="AlphaFoldDB" id="A0A2M9BF20"/>
<evidence type="ECO:0000256" key="1">
    <source>
        <dbReference type="ARBA" id="ARBA00023015"/>
    </source>
</evidence>
<feature type="DNA-binding region" description="H-T-H motif" evidence="4">
    <location>
        <begin position="34"/>
        <end position="53"/>
    </location>
</feature>
<dbReference type="SUPFAM" id="SSF48498">
    <property type="entry name" value="Tetracyclin repressor-like, C-terminal domain"/>
    <property type="match status" value="1"/>
</dbReference>
<reference evidence="6 7" key="1">
    <citation type="submission" date="2017-11" db="EMBL/GenBank/DDBJ databases">
        <title>Genomic Encyclopedia of Archaeal and Bacterial Type Strains, Phase II (KMG-II): From Individual Species to Whole Genera.</title>
        <authorList>
            <person name="Goeker M."/>
        </authorList>
    </citation>
    <scope>NUCLEOTIDE SEQUENCE [LARGE SCALE GENOMIC DNA]</scope>
    <source>
        <strain evidence="6 7">DSM 27763</strain>
    </source>
</reference>
<dbReference type="Pfam" id="PF21943">
    <property type="entry name" value="TetR_C_46"/>
    <property type="match status" value="1"/>
</dbReference>
<proteinExistence type="predicted"/>
<dbReference type="PANTHER" id="PTHR30055:SF174">
    <property type="entry name" value="TRANSCRIPTIONAL REGULATORY PROTEIN (PROBABLY TETR-FAMILY)-RELATED"/>
    <property type="match status" value="1"/>
</dbReference>
<dbReference type="InterPro" id="IPR050109">
    <property type="entry name" value="HTH-type_TetR-like_transc_reg"/>
</dbReference>
<dbReference type="GO" id="GO:0000976">
    <property type="term" value="F:transcription cis-regulatory region binding"/>
    <property type="evidence" value="ECO:0007669"/>
    <property type="project" value="TreeGrafter"/>
</dbReference>
<organism evidence="6 7">
    <name type="scientific">Mumia flava</name>
    <dbReference type="NCBI Taxonomy" id="1348852"/>
    <lineage>
        <taxon>Bacteria</taxon>
        <taxon>Bacillati</taxon>
        <taxon>Actinomycetota</taxon>
        <taxon>Actinomycetes</taxon>
        <taxon>Propionibacteriales</taxon>
        <taxon>Nocardioidaceae</taxon>
        <taxon>Mumia</taxon>
    </lineage>
</organism>
<dbReference type="InterPro" id="IPR001647">
    <property type="entry name" value="HTH_TetR"/>
</dbReference>
<evidence type="ECO:0000313" key="7">
    <source>
        <dbReference type="Proteomes" id="UP000230842"/>
    </source>
</evidence>
<accession>A0A2M9BF20</accession>
<gene>
    <name evidence="6" type="ORF">CLV56_0751</name>
</gene>